<evidence type="ECO:0000313" key="1">
    <source>
        <dbReference type="EMBL" id="MDO7874103.1"/>
    </source>
</evidence>
<sequence>MRTVLSFPYLEVNLHEGPIPTLETHWLGFAPSADFRSAIEQAVEIARQHRVLGWIADDRQLGAVRPRDLEWTHDEVLLVLENLGLRRFALLESEDALNRRTIAGMYERAMPAISYEIRRFDDLTAARAWAAGE</sequence>
<gene>
    <name evidence="1" type="ORF">Q5H93_05110</name>
</gene>
<name>A0ABT9B8W3_9BACT</name>
<keyword evidence="2" id="KW-1185">Reference proteome</keyword>
<evidence type="ECO:0000313" key="2">
    <source>
        <dbReference type="Proteomes" id="UP001176429"/>
    </source>
</evidence>
<dbReference type="EMBL" id="JAUQSY010000003">
    <property type="protein sequence ID" value="MDO7874103.1"/>
    <property type="molecule type" value="Genomic_DNA"/>
</dbReference>
<organism evidence="1 2">
    <name type="scientific">Hymenobacter aranciens</name>
    <dbReference type="NCBI Taxonomy" id="3063996"/>
    <lineage>
        <taxon>Bacteria</taxon>
        <taxon>Pseudomonadati</taxon>
        <taxon>Bacteroidota</taxon>
        <taxon>Cytophagia</taxon>
        <taxon>Cytophagales</taxon>
        <taxon>Hymenobacteraceae</taxon>
        <taxon>Hymenobacter</taxon>
    </lineage>
</organism>
<reference evidence="1" key="1">
    <citation type="submission" date="2023-07" db="EMBL/GenBank/DDBJ databases">
        <authorList>
            <person name="Kim M.K."/>
        </authorList>
    </citation>
    <scope>NUCLEOTIDE SEQUENCE</scope>
    <source>
        <strain evidence="1">ASUV-10-1</strain>
    </source>
</reference>
<comment type="caution">
    <text evidence="1">The sequence shown here is derived from an EMBL/GenBank/DDBJ whole genome shotgun (WGS) entry which is preliminary data.</text>
</comment>
<evidence type="ECO:0008006" key="3">
    <source>
        <dbReference type="Google" id="ProtNLM"/>
    </source>
</evidence>
<dbReference type="RefSeq" id="WP_305005420.1">
    <property type="nucleotide sequence ID" value="NZ_JAUQSY010000003.1"/>
</dbReference>
<dbReference type="Proteomes" id="UP001176429">
    <property type="component" value="Unassembled WGS sequence"/>
</dbReference>
<proteinExistence type="predicted"/>
<protein>
    <recommendedName>
        <fullName evidence="3">STAS/SEC14 domain-containing protein</fullName>
    </recommendedName>
</protein>
<accession>A0ABT9B8W3</accession>